<protein>
    <submittedName>
        <fullName evidence="1">Uncharacterized protein</fullName>
    </submittedName>
</protein>
<dbReference type="AlphaFoldDB" id="A0AAD3TMS2"/>
<dbReference type="Proteomes" id="UP001279734">
    <property type="component" value="Unassembled WGS sequence"/>
</dbReference>
<keyword evidence="2" id="KW-1185">Reference proteome</keyword>
<gene>
    <name evidence="1" type="ORF">Nepgr_033541</name>
</gene>
<sequence>MLDASSSLRGFEEPSCLKALNHAIKGPRMAEGPLNPPGLFQISISDESVIPRPHVDIISSLPNSHETVMDPLGRLSSVDLVGECNEVLVPKEKVEVKTSSVSSLQYPELLPAVGGPADCSEAGADEEPCSDSFISSACLEVDGSAPGLVAAVLCSLLLETCMGSTRIFEILRCIGSILDWSSCP</sequence>
<reference evidence="1" key="1">
    <citation type="submission" date="2023-05" db="EMBL/GenBank/DDBJ databases">
        <title>Nepenthes gracilis genome sequencing.</title>
        <authorList>
            <person name="Fukushima K."/>
        </authorList>
    </citation>
    <scope>NUCLEOTIDE SEQUENCE</scope>
    <source>
        <strain evidence="1">SING2019-196</strain>
    </source>
</reference>
<proteinExistence type="predicted"/>
<dbReference type="EMBL" id="BSYO01000040">
    <property type="protein sequence ID" value="GMH31697.1"/>
    <property type="molecule type" value="Genomic_DNA"/>
</dbReference>
<comment type="caution">
    <text evidence="1">The sequence shown here is derived from an EMBL/GenBank/DDBJ whole genome shotgun (WGS) entry which is preliminary data.</text>
</comment>
<organism evidence="1 2">
    <name type="scientific">Nepenthes gracilis</name>
    <name type="common">Slender pitcher plant</name>
    <dbReference type="NCBI Taxonomy" id="150966"/>
    <lineage>
        <taxon>Eukaryota</taxon>
        <taxon>Viridiplantae</taxon>
        <taxon>Streptophyta</taxon>
        <taxon>Embryophyta</taxon>
        <taxon>Tracheophyta</taxon>
        <taxon>Spermatophyta</taxon>
        <taxon>Magnoliopsida</taxon>
        <taxon>eudicotyledons</taxon>
        <taxon>Gunneridae</taxon>
        <taxon>Pentapetalae</taxon>
        <taxon>Caryophyllales</taxon>
        <taxon>Nepenthaceae</taxon>
        <taxon>Nepenthes</taxon>
    </lineage>
</organism>
<evidence type="ECO:0000313" key="2">
    <source>
        <dbReference type="Proteomes" id="UP001279734"/>
    </source>
</evidence>
<accession>A0AAD3TMS2</accession>
<name>A0AAD3TMS2_NEPGR</name>
<evidence type="ECO:0000313" key="1">
    <source>
        <dbReference type="EMBL" id="GMH31697.1"/>
    </source>
</evidence>